<name>A0A1G7I1W1_9PROT</name>
<sequence>MATLRPLIERIKAEALAADRLHADDTPIRVLDPGRRTATGGEPGVKEGRIWAYVHDDRPWGGTDPPAVAYVFSPDRKGEHPQRHLAGFRGILQADAYAGFRKLYEARDGAAPRVREAACWAHLRRDFHDVWKATDSPIAREALEQIGALYDIERRITGLSAEQRLAVRQAESRPRVEAFHAWCEAQLPRIPGKSDLAKAMRYALGRWPAFTLFLENGEPAFAPALRRLLRWAVAIGRRRDNLKDSTLRSYHAKAERQLDKVLAIPVTTEAGRALLAQTKRWRGSFFTFLRDRDVPPTNNGSERALRPSVIFRKVTNGFRSAWSAQTHARTRSVIGTGRLNDIPAHQAISRTLAGQTLAAA</sequence>
<dbReference type="PANTHER" id="PTHR33678:SF1">
    <property type="entry name" value="BLL1576 PROTEIN"/>
    <property type="match status" value="1"/>
</dbReference>
<dbReference type="InterPro" id="IPR004291">
    <property type="entry name" value="Transposase_IS66_central"/>
</dbReference>
<gene>
    <name evidence="2" type="ORF">SAMN05421720_1291</name>
</gene>
<dbReference type="Proteomes" id="UP000199412">
    <property type="component" value="Unassembled WGS sequence"/>
</dbReference>
<feature type="domain" description="Transposase IS66 central" evidence="1">
    <location>
        <begin position="2"/>
        <end position="218"/>
    </location>
</feature>
<dbReference type="NCBIfam" id="NF033517">
    <property type="entry name" value="transpos_IS66"/>
    <property type="match status" value="1"/>
</dbReference>
<dbReference type="EMBL" id="FNAP01000029">
    <property type="protein sequence ID" value="SDF06722.1"/>
    <property type="molecule type" value="Genomic_DNA"/>
</dbReference>
<feature type="domain" description="Transposase IS66 central" evidence="1">
    <location>
        <begin position="239"/>
        <end position="325"/>
    </location>
</feature>
<dbReference type="InterPro" id="IPR052344">
    <property type="entry name" value="Transposase-related"/>
</dbReference>
<dbReference type="AlphaFoldDB" id="A0A1G7I1W1"/>
<evidence type="ECO:0000313" key="2">
    <source>
        <dbReference type="EMBL" id="SDF06722.1"/>
    </source>
</evidence>
<organism evidence="2 3">
    <name type="scientific">Rhodospira trueperi</name>
    <dbReference type="NCBI Taxonomy" id="69960"/>
    <lineage>
        <taxon>Bacteria</taxon>
        <taxon>Pseudomonadati</taxon>
        <taxon>Pseudomonadota</taxon>
        <taxon>Alphaproteobacteria</taxon>
        <taxon>Rhodospirillales</taxon>
        <taxon>Rhodospirillaceae</taxon>
        <taxon>Rhodospira</taxon>
    </lineage>
</organism>
<keyword evidence="3" id="KW-1185">Reference proteome</keyword>
<dbReference type="STRING" id="69960.SAMN05421720_1291"/>
<dbReference type="Pfam" id="PF03050">
    <property type="entry name" value="DDE_Tnp_IS66"/>
    <property type="match status" value="2"/>
</dbReference>
<evidence type="ECO:0000259" key="1">
    <source>
        <dbReference type="Pfam" id="PF03050"/>
    </source>
</evidence>
<reference evidence="2 3" key="1">
    <citation type="submission" date="2016-10" db="EMBL/GenBank/DDBJ databases">
        <authorList>
            <person name="de Groot N.N."/>
        </authorList>
    </citation>
    <scope>NUCLEOTIDE SEQUENCE [LARGE SCALE GENOMIC DNA]</scope>
    <source>
        <strain evidence="2 3">ATCC 700224</strain>
    </source>
</reference>
<protein>
    <submittedName>
        <fullName evidence="2">Transposase IS66 family protein</fullName>
    </submittedName>
</protein>
<proteinExistence type="predicted"/>
<dbReference type="PANTHER" id="PTHR33678">
    <property type="entry name" value="BLL1576 PROTEIN"/>
    <property type="match status" value="1"/>
</dbReference>
<accession>A0A1G7I1W1</accession>
<evidence type="ECO:0000313" key="3">
    <source>
        <dbReference type="Proteomes" id="UP000199412"/>
    </source>
</evidence>